<dbReference type="InterPro" id="IPR004358">
    <property type="entry name" value="Sig_transdc_His_kin-like_C"/>
</dbReference>
<dbReference type="GO" id="GO:0000155">
    <property type="term" value="F:phosphorelay sensor kinase activity"/>
    <property type="evidence" value="ECO:0007669"/>
    <property type="project" value="InterPro"/>
</dbReference>
<dbReference type="InterPro" id="IPR003594">
    <property type="entry name" value="HATPase_dom"/>
</dbReference>
<dbReference type="SMART" id="SM00388">
    <property type="entry name" value="HisKA"/>
    <property type="match status" value="1"/>
</dbReference>
<name>B0T393_CAUSK</name>
<evidence type="ECO:0000256" key="5">
    <source>
        <dbReference type="PROSITE-ProRule" id="PRU00169"/>
    </source>
</evidence>
<evidence type="ECO:0000313" key="8">
    <source>
        <dbReference type="EMBL" id="ABZ69328.1"/>
    </source>
</evidence>
<dbReference type="SMART" id="SM00387">
    <property type="entry name" value="HATPase_c"/>
    <property type="match status" value="1"/>
</dbReference>
<feature type="domain" description="Response regulatory" evidence="7">
    <location>
        <begin position="402"/>
        <end position="516"/>
    </location>
</feature>
<dbReference type="eggNOG" id="COG0784">
    <property type="taxonomic scope" value="Bacteria"/>
</dbReference>
<feature type="domain" description="Histidine kinase" evidence="6">
    <location>
        <begin position="17"/>
        <end position="238"/>
    </location>
</feature>
<dbReference type="Gene3D" id="3.40.50.2300">
    <property type="match status" value="1"/>
</dbReference>
<proteinExistence type="predicted"/>
<evidence type="ECO:0000259" key="6">
    <source>
        <dbReference type="PROSITE" id="PS50109"/>
    </source>
</evidence>
<keyword evidence="8" id="KW-0418">Kinase</keyword>
<keyword evidence="3 5" id="KW-0597">Phosphoprotein</keyword>
<dbReference type="CDD" id="cd00082">
    <property type="entry name" value="HisKA"/>
    <property type="match status" value="1"/>
</dbReference>
<dbReference type="Pfam" id="PF00512">
    <property type="entry name" value="HisKA"/>
    <property type="match status" value="1"/>
</dbReference>
<accession>B0T393</accession>
<dbReference type="CDD" id="cd16922">
    <property type="entry name" value="HATPase_EvgS-ArcB-TorS-like"/>
    <property type="match status" value="1"/>
</dbReference>
<dbReference type="PROSITE" id="PS50110">
    <property type="entry name" value="RESPONSE_REGULATORY"/>
    <property type="match status" value="1"/>
</dbReference>
<feature type="modified residue" description="4-aspartylphosphate" evidence="5">
    <location>
        <position position="451"/>
    </location>
</feature>
<dbReference type="Gene3D" id="3.30.565.10">
    <property type="entry name" value="Histidine kinase-like ATPase, C-terminal domain"/>
    <property type="match status" value="1"/>
</dbReference>
<dbReference type="InterPro" id="IPR001789">
    <property type="entry name" value="Sig_transdc_resp-reg_receiver"/>
</dbReference>
<reference evidence="8" key="1">
    <citation type="submission" date="2008-01" db="EMBL/GenBank/DDBJ databases">
        <title>Complete sequence of chromosome of Caulobacter sp. K31.</title>
        <authorList>
            <consortium name="US DOE Joint Genome Institute"/>
            <person name="Copeland A."/>
            <person name="Lucas S."/>
            <person name="Lapidus A."/>
            <person name="Barry K."/>
            <person name="Glavina del Rio T."/>
            <person name="Dalin E."/>
            <person name="Tice H."/>
            <person name="Pitluck S."/>
            <person name="Bruce D."/>
            <person name="Goodwin L."/>
            <person name="Thompson L.S."/>
            <person name="Brettin T."/>
            <person name="Detter J.C."/>
            <person name="Han C."/>
            <person name="Schmutz J."/>
            <person name="Larimer F."/>
            <person name="Land M."/>
            <person name="Hauser L."/>
            <person name="Kyrpides N."/>
            <person name="Kim E."/>
            <person name="Stephens C."/>
            <person name="Richardson P."/>
        </authorList>
    </citation>
    <scope>NUCLEOTIDE SEQUENCE [LARGE SCALE GENOMIC DNA]</scope>
    <source>
        <strain evidence="8">K31</strain>
    </source>
</reference>
<keyword evidence="8" id="KW-0808">Transferase</keyword>
<dbReference type="InterPro" id="IPR005467">
    <property type="entry name" value="His_kinase_dom"/>
</dbReference>
<dbReference type="InterPro" id="IPR036890">
    <property type="entry name" value="HATPase_C_sf"/>
</dbReference>
<evidence type="ECO:0000259" key="7">
    <source>
        <dbReference type="PROSITE" id="PS50110"/>
    </source>
</evidence>
<dbReference type="STRING" id="366602.Caul_0191"/>
<dbReference type="AlphaFoldDB" id="B0T393"/>
<dbReference type="Pfam" id="PF02518">
    <property type="entry name" value="HATPase_c"/>
    <property type="match status" value="1"/>
</dbReference>
<dbReference type="CDD" id="cd17546">
    <property type="entry name" value="REC_hyHK_CKI1_RcsC-like"/>
    <property type="match status" value="1"/>
</dbReference>
<evidence type="ECO:0000256" key="1">
    <source>
        <dbReference type="ARBA" id="ARBA00000085"/>
    </source>
</evidence>
<dbReference type="InterPro" id="IPR036097">
    <property type="entry name" value="HisK_dim/P_sf"/>
</dbReference>
<dbReference type="SUPFAM" id="SSF55874">
    <property type="entry name" value="ATPase domain of HSP90 chaperone/DNA topoisomerase II/histidine kinase"/>
    <property type="match status" value="1"/>
</dbReference>
<evidence type="ECO:0000256" key="2">
    <source>
        <dbReference type="ARBA" id="ARBA00012438"/>
    </source>
</evidence>
<dbReference type="eggNOG" id="COG4251">
    <property type="taxonomic scope" value="Bacteria"/>
</dbReference>
<dbReference type="Pfam" id="PF00072">
    <property type="entry name" value="Response_reg"/>
    <property type="match status" value="1"/>
</dbReference>
<evidence type="ECO:0000256" key="4">
    <source>
        <dbReference type="ARBA" id="ARBA00023012"/>
    </source>
</evidence>
<dbReference type="HOGENOM" id="CLU_000445_114_15_5"/>
<dbReference type="SMART" id="SM00448">
    <property type="entry name" value="REC"/>
    <property type="match status" value="1"/>
</dbReference>
<comment type="catalytic activity">
    <reaction evidence="1">
        <text>ATP + protein L-histidine = ADP + protein N-phospho-L-histidine.</text>
        <dbReference type="EC" id="2.7.13.3"/>
    </reaction>
</comment>
<dbReference type="PANTHER" id="PTHR45339:SF1">
    <property type="entry name" value="HYBRID SIGNAL TRANSDUCTION HISTIDINE KINASE J"/>
    <property type="match status" value="1"/>
</dbReference>
<dbReference type="KEGG" id="cak:Caul_0191"/>
<dbReference type="Gene3D" id="1.10.287.130">
    <property type="match status" value="1"/>
</dbReference>
<keyword evidence="4" id="KW-0902">Two-component regulatory system</keyword>
<dbReference type="SUPFAM" id="SSF47384">
    <property type="entry name" value="Homodimeric domain of signal transducing histidine kinase"/>
    <property type="match status" value="1"/>
</dbReference>
<dbReference type="PANTHER" id="PTHR45339">
    <property type="entry name" value="HYBRID SIGNAL TRANSDUCTION HISTIDINE KINASE J"/>
    <property type="match status" value="1"/>
</dbReference>
<dbReference type="EC" id="2.7.13.3" evidence="2"/>
<sequence length="531" mass="55383">MNNRPSSAGVTPEQLATLSHEFRTPLNGVLGMARLLEGTRLTAEQRAYVGALRESGDHLLSLVNDVLDFARLGATAIELHTASVDVENLLRQVAELLSPRAHEKNIEIAWAAAPGLPAILADEGRLRQVLLNYAGNAIKFTETGGVLLSAELVVPTSDSEGRLRFSVRDTGPGVAPEARAAIFEAFVQTDPSHQAQLGGAGLGLAIVARLAGAMSGEAGVGGELGQGADFWFEAPFDFAPAMPVELPLHGRAVAIASPNAMVREAAIRQIRASGGQALSGKTVVSALKGAPADAVLLLDAALAGSRGAGSRGAGPRGALKPPIGRACVVLLTPDQRDRIPKLKAAGLGYLIKPLRRASLIAQVLAAQFSAKVAANEREIAPTATPVAHEDDRIAPAAAPGVRVLLAEDNPINALLARALLEREGCKVDRIASGDEAVSALSRGFYDLILMDLRMPGLNGMEATKALRERGVTTPIVALTADAFDEDRRACLAAGMNDFLAKPLTPAALRGVLINWTGLGWTKAATRAKVAS</sequence>
<dbReference type="SUPFAM" id="SSF52172">
    <property type="entry name" value="CheY-like"/>
    <property type="match status" value="1"/>
</dbReference>
<dbReference type="PRINTS" id="PR00344">
    <property type="entry name" value="BCTRLSENSOR"/>
</dbReference>
<dbReference type="InterPro" id="IPR003661">
    <property type="entry name" value="HisK_dim/P_dom"/>
</dbReference>
<gene>
    <name evidence="8" type="ordered locus">Caul_0191</name>
</gene>
<dbReference type="OrthoDB" id="9801651at2"/>
<organism evidence="8">
    <name type="scientific">Caulobacter sp. (strain K31)</name>
    <dbReference type="NCBI Taxonomy" id="366602"/>
    <lineage>
        <taxon>Bacteria</taxon>
        <taxon>Pseudomonadati</taxon>
        <taxon>Pseudomonadota</taxon>
        <taxon>Alphaproteobacteria</taxon>
        <taxon>Caulobacterales</taxon>
        <taxon>Caulobacteraceae</taxon>
        <taxon>Caulobacter</taxon>
    </lineage>
</organism>
<dbReference type="EMBL" id="CP000927">
    <property type="protein sequence ID" value="ABZ69328.1"/>
    <property type="molecule type" value="Genomic_DNA"/>
</dbReference>
<dbReference type="InterPro" id="IPR011006">
    <property type="entry name" value="CheY-like_superfamily"/>
</dbReference>
<evidence type="ECO:0000256" key="3">
    <source>
        <dbReference type="ARBA" id="ARBA00022553"/>
    </source>
</evidence>
<dbReference type="PROSITE" id="PS50109">
    <property type="entry name" value="HIS_KIN"/>
    <property type="match status" value="1"/>
</dbReference>
<protein>
    <recommendedName>
        <fullName evidence="2">histidine kinase</fullName>
        <ecNumber evidence="2">2.7.13.3</ecNumber>
    </recommendedName>
</protein>